<evidence type="ECO:0000256" key="2">
    <source>
        <dbReference type="ARBA" id="ARBA00003213"/>
    </source>
</evidence>
<keyword evidence="8 10" id="KW-0460">Magnesium</keyword>
<dbReference type="Gene3D" id="1.10.20.140">
    <property type="match status" value="1"/>
</dbReference>
<feature type="region of interest" description="Interaction with substrate tRNA" evidence="10">
    <location>
        <begin position="42"/>
        <end position="45"/>
    </location>
</feature>
<dbReference type="HAMAP" id="MF_00185">
    <property type="entry name" value="IPP_trans"/>
    <property type="match status" value="1"/>
</dbReference>
<dbReference type="Gene3D" id="3.40.50.300">
    <property type="entry name" value="P-loop containing nucleotide triphosphate hydrolases"/>
    <property type="match status" value="1"/>
</dbReference>
<keyword evidence="15" id="KW-1185">Reference proteome</keyword>
<dbReference type="GO" id="GO:0052381">
    <property type="term" value="F:tRNA dimethylallyltransferase activity"/>
    <property type="evidence" value="ECO:0007669"/>
    <property type="project" value="UniProtKB-EC"/>
</dbReference>
<sequence>MTAANRAQRPDVVFLLGPTASGKTGLAVELVETLNAEIVSVDSAMVYRGMDIGTAKPDAATLARAPHALIDINDPAQPYSAADFCRDAALEIARIHAAGRLPLLTGGTSLYFTALEHGLSDMPGRDDAVRATLTAEAQVVGWAALHARLASIDARTARRIHPNDAQRIQRALEIHALTGEAPSTLHARKHAAENESVLPWSICKLVVAPASREILHERIARRFEMMMAQGFYHEVEKLYARPDLNLELPAVRAVGYRQLWQVMAGEWSLEQGVERAVFASRQLAKRQLTWLRSQDDARWFESGDKTLEKQAITHVRRWMSRS</sequence>
<evidence type="ECO:0000313" key="15">
    <source>
        <dbReference type="Proteomes" id="UP001595462"/>
    </source>
</evidence>
<evidence type="ECO:0000256" key="7">
    <source>
        <dbReference type="ARBA" id="ARBA00022840"/>
    </source>
</evidence>
<evidence type="ECO:0000313" key="14">
    <source>
        <dbReference type="EMBL" id="MFC3105068.1"/>
    </source>
</evidence>
<gene>
    <name evidence="10 14" type="primary">miaA</name>
    <name evidence="14" type="ORF">ACFOSU_14395</name>
</gene>
<proteinExistence type="inferred from homology"/>
<evidence type="ECO:0000256" key="11">
    <source>
        <dbReference type="RuleBase" id="RU003783"/>
    </source>
</evidence>
<dbReference type="InterPro" id="IPR039657">
    <property type="entry name" value="Dimethylallyltransferase"/>
</dbReference>
<feature type="site" description="Interaction with substrate tRNA" evidence="10">
    <location>
        <position position="108"/>
    </location>
</feature>
<feature type="site" description="Interaction with substrate tRNA" evidence="10">
    <location>
        <position position="130"/>
    </location>
</feature>
<evidence type="ECO:0000256" key="13">
    <source>
        <dbReference type="RuleBase" id="RU003785"/>
    </source>
</evidence>
<evidence type="ECO:0000256" key="8">
    <source>
        <dbReference type="ARBA" id="ARBA00022842"/>
    </source>
</evidence>
<comment type="subunit">
    <text evidence="10">Monomer.</text>
</comment>
<dbReference type="EC" id="2.5.1.75" evidence="10"/>
<organism evidence="14 15">
    <name type="scientific">Salinisphaera aquimarina</name>
    <dbReference type="NCBI Taxonomy" id="2094031"/>
    <lineage>
        <taxon>Bacteria</taxon>
        <taxon>Pseudomonadati</taxon>
        <taxon>Pseudomonadota</taxon>
        <taxon>Gammaproteobacteria</taxon>
        <taxon>Salinisphaerales</taxon>
        <taxon>Salinisphaeraceae</taxon>
        <taxon>Salinisphaera</taxon>
    </lineage>
</organism>
<name>A0ABV7EQR1_9GAMM</name>
<evidence type="ECO:0000256" key="3">
    <source>
        <dbReference type="ARBA" id="ARBA00005842"/>
    </source>
</evidence>
<dbReference type="InterPro" id="IPR018022">
    <property type="entry name" value="IPT"/>
</dbReference>
<comment type="caution">
    <text evidence="14">The sequence shown here is derived from an EMBL/GenBank/DDBJ whole genome shotgun (WGS) entry which is preliminary data.</text>
</comment>
<feature type="region of interest" description="Interaction with substrate tRNA" evidence="10">
    <location>
        <begin position="166"/>
        <end position="170"/>
    </location>
</feature>
<keyword evidence="4 10" id="KW-0808">Transferase</keyword>
<dbReference type="RefSeq" id="WP_380690625.1">
    <property type="nucleotide sequence ID" value="NZ_JBHRSS010000006.1"/>
</dbReference>
<comment type="cofactor">
    <cofactor evidence="1 10">
        <name>Mg(2+)</name>
        <dbReference type="ChEBI" id="CHEBI:18420"/>
    </cofactor>
</comment>
<keyword evidence="5 10" id="KW-0819">tRNA processing</keyword>
<evidence type="ECO:0000256" key="9">
    <source>
        <dbReference type="ARBA" id="ARBA00049563"/>
    </source>
</evidence>
<dbReference type="InterPro" id="IPR027417">
    <property type="entry name" value="P-loop_NTPase"/>
</dbReference>
<reference evidence="15" key="1">
    <citation type="journal article" date="2019" name="Int. J. Syst. Evol. Microbiol.">
        <title>The Global Catalogue of Microorganisms (GCM) 10K type strain sequencing project: providing services to taxonomists for standard genome sequencing and annotation.</title>
        <authorList>
            <consortium name="The Broad Institute Genomics Platform"/>
            <consortium name="The Broad Institute Genome Sequencing Center for Infectious Disease"/>
            <person name="Wu L."/>
            <person name="Ma J."/>
        </authorList>
    </citation>
    <scope>NUCLEOTIDE SEQUENCE [LARGE SCALE GENOMIC DNA]</scope>
    <source>
        <strain evidence="15">KCTC 52640</strain>
    </source>
</reference>
<protein>
    <recommendedName>
        <fullName evidence="10">tRNA dimethylallyltransferase</fullName>
        <ecNumber evidence="10">2.5.1.75</ecNumber>
    </recommendedName>
    <alternativeName>
        <fullName evidence="10">Dimethylallyl diphosphate:tRNA dimethylallyltransferase</fullName>
        <shortName evidence="10">DMAPP:tRNA dimethylallyltransferase</shortName>
        <shortName evidence="10">DMATase</shortName>
    </alternativeName>
    <alternativeName>
        <fullName evidence="10">Isopentenyl-diphosphate:tRNA isopentenyltransferase</fullName>
        <shortName evidence="10">IPP transferase</shortName>
        <shortName evidence="10">IPPT</shortName>
        <shortName evidence="10">IPTase</shortName>
    </alternativeName>
</protein>
<comment type="catalytic activity">
    <reaction evidence="9 10 11">
        <text>adenosine(37) in tRNA + dimethylallyl diphosphate = N(6)-dimethylallyladenosine(37) in tRNA + diphosphate</text>
        <dbReference type="Rhea" id="RHEA:26482"/>
        <dbReference type="Rhea" id="RHEA-COMP:10162"/>
        <dbReference type="Rhea" id="RHEA-COMP:10375"/>
        <dbReference type="ChEBI" id="CHEBI:33019"/>
        <dbReference type="ChEBI" id="CHEBI:57623"/>
        <dbReference type="ChEBI" id="CHEBI:74411"/>
        <dbReference type="ChEBI" id="CHEBI:74415"/>
        <dbReference type="EC" id="2.5.1.75"/>
    </reaction>
</comment>
<comment type="function">
    <text evidence="2 10 12">Catalyzes the transfer of a dimethylallyl group onto the adenine at position 37 in tRNAs that read codons beginning with uridine, leading to the formation of N6-(dimethylallyl)adenosine (i(6)A).</text>
</comment>
<dbReference type="NCBIfam" id="TIGR00174">
    <property type="entry name" value="miaA"/>
    <property type="match status" value="1"/>
</dbReference>
<keyword evidence="7 10" id="KW-0067">ATP-binding</keyword>
<dbReference type="Proteomes" id="UP001595462">
    <property type="component" value="Unassembled WGS sequence"/>
</dbReference>
<comment type="caution">
    <text evidence="10">Lacks conserved residue(s) required for the propagation of feature annotation.</text>
</comment>
<dbReference type="EMBL" id="JBHRSS010000006">
    <property type="protein sequence ID" value="MFC3105068.1"/>
    <property type="molecule type" value="Genomic_DNA"/>
</dbReference>
<dbReference type="PANTHER" id="PTHR11088">
    <property type="entry name" value="TRNA DIMETHYLALLYLTRANSFERASE"/>
    <property type="match status" value="1"/>
</dbReference>
<evidence type="ECO:0000256" key="5">
    <source>
        <dbReference type="ARBA" id="ARBA00022694"/>
    </source>
</evidence>
<dbReference type="Pfam" id="PF01715">
    <property type="entry name" value="IPPT"/>
    <property type="match status" value="1"/>
</dbReference>
<evidence type="ECO:0000256" key="6">
    <source>
        <dbReference type="ARBA" id="ARBA00022741"/>
    </source>
</evidence>
<evidence type="ECO:0000256" key="4">
    <source>
        <dbReference type="ARBA" id="ARBA00022679"/>
    </source>
</evidence>
<evidence type="ECO:0000256" key="1">
    <source>
        <dbReference type="ARBA" id="ARBA00001946"/>
    </source>
</evidence>
<keyword evidence="6 10" id="KW-0547">Nucleotide-binding</keyword>
<evidence type="ECO:0000256" key="10">
    <source>
        <dbReference type="HAMAP-Rule" id="MF_00185"/>
    </source>
</evidence>
<feature type="binding site" evidence="10">
    <location>
        <begin position="19"/>
        <end position="24"/>
    </location>
    <ligand>
        <name>substrate</name>
    </ligand>
</feature>
<dbReference type="SUPFAM" id="SSF52540">
    <property type="entry name" value="P-loop containing nucleoside triphosphate hydrolases"/>
    <property type="match status" value="2"/>
</dbReference>
<evidence type="ECO:0000256" key="12">
    <source>
        <dbReference type="RuleBase" id="RU003784"/>
    </source>
</evidence>
<dbReference type="PANTHER" id="PTHR11088:SF60">
    <property type="entry name" value="TRNA DIMETHYLALLYLTRANSFERASE"/>
    <property type="match status" value="1"/>
</dbReference>
<feature type="binding site" evidence="10">
    <location>
        <begin position="17"/>
        <end position="24"/>
    </location>
    <ligand>
        <name>ATP</name>
        <dbReference type="ChEBI" id="CHEBI:30616"/>
    </ligand>
</feature>
<accession>A0ABV7EQR1</accession>
<comment type="similarity">
    <text evidence="3 10 13">Belongs to the IPP transferase family.</text>
</comment>